<evidence type="ECO:0000313" key="3">
    <source>
        <dbReference type="Proteomes" id="UP000540412"/>
    </source>
</evidence>
<sequence>MYYTHDPVTGDCRGRGGNDLGRTTDDWTYCVYDMRCRCRGFVEEPMIDLEGLDDPAEQRRRR</sequence>
<dbReference type="AlphaFoldDB" id="A0A7W9P8N9"/>
<accession>A0A7W9P8N9</accession>
<dbReference type="RefSeq" id="WP_040749226.1">
    <property type="nucleotide sequence ID" value="NZ_JACHIT010000001.1"/>
</dbReference>
<organism evidence="2 3">
    <name type="scientific">Nocardia transvalensis</name>
    <dbReference type="NCBI Taxonomy" id="37333"/>
    <lineage>
        <taxon>Bacteria</taxon>
        <taxon>Bacillati</taxon>
        <taxon>Actinomycetota</taxon>
        <taxon>Actinomycetes</taxon>
        <taxon>Mycobacteriales</taxon>
        <taxon>Nocardiaceae</taxon>
        <taxon>Nocardia</taxon>
    </lineage>
</organism>
<reference evidence="2 3" key="1">
    <citation type="submission" date="2020-08" db="EMBL/GenBank/DDBJ databases">
        <title>Sequencing the genomes of 1000 actinobacteria strains.</title>
        <authorList>
            <person name="Klenk H.-P."/>
        </authorList>
    </citation>
    <scope>NUCLEOTIDE SEQUENCE [LARGE SCALE GENOMIC DNA]</scope>
    <source>
        <strain evidence="2 3">DSM 43582</strain>
    </source>
</reference>
<name>A0A7W9P8N9_9NOCA</name>
<evidence type="ECO:0000313" key="2">
    <source>
        <dbReference type="EMBL" id="MBB5911189.1"/>
    </source>
</evidence>
<evidence type="ECO:0000256" key="1">
    <source>
        <dbReference type="SAM" id="MobiDB-lite"/>
    </source>
</evidence>
<proteinExistence type="predicted"/>
<dbReference type="Proteomes" id="UP000540412">
    <property type="component" value="Unassembled WGS sequence"/>
</dbReference>
<keyword evidence="3" id="KW-1185">Reference proteome</keyword>
<gene>
    <name evidence="2" type="ORF">BJY24_000056</name>
</gene>
<feature type="region of interest" description="Disordered" evidence="1">
    <location>
        <begin position="1"/>
        <end position="21"/>
    </location>
</feature>
<protein>
    <submittedName>
        <fullName evidence="2">Uncharacterized protein</fullName>
    </submittedName>
</protein>
<comment type="caution">
    <text evidence="2">The sequence shown here is derived from an EMBL/GenBank/DDBJ whole genome shotgun (WGS) entry which is preliminary data.</text>
</comment>
<dbReference type="EMBL" id="JACHIT010000001">
    <property type="protein sequence ID" value="MBB5911189.1"/>
    <property type="molecule type" value="Genomic_DNA"/>
</dbReference>